<name>A0ABN2X7M7_9ACTN</name>
<reference evidence="3 4" key="1">
    <citation type="journal article" date="2019" name="Int. J. Syst. Evol. Microbiol.">
        <title>The Global Catalogue of Microorganisms (GCM) 10K type strain sequencing project: providing services to taxonomists for standard genome sequencing and annotation.</title>
        <authorList>
            <consortium name="The Broad Institute Genomics Platform"/>
            <consortium name="The Broad Institute Genome Sequencing Center for Infectious Disease"/>
            <person name="Wu L."/>
            <person name="Ma J."/>
        </authorList>
    </citation>
    <scope>NUCLEOTIDE SEQUENCE [LARGE SCALE GENOMIC DNA]</scope>
    <source>
        <strain evidence="3 4">JCM 14559</strain>
    </source>
</reference>
<evidence type="ECO:0000313" key="3">
    <source>
        <dbReference type="EMBL" id="GAA2105868.1"/>
    </source>
</evidence>
<dbReference type="EMBL" id="BAAANS010000029">
    <property type="protein sequence ID" value="GAA2105868.1"/>
    <property type="molecule type" value="Genomic_DNA"/>
</dbReference>
<dbReference type="RefSeq" id="WP_344554119.1">
    <property type="nucleotide sequence ID" value="NZ_BAAANS010000029.1"/>
</dbReference>
<keyword evidence="4" id="KW-1185">Reference proteome</keyword>
<feature type="signal peptide" evidence="2">
    <location>
        <begin position="1"/>
        <end position="25"/>
    </location>
</feature>
<evidence type="ECO:0000313" key="4">
    <source>
        <dbReference type="Proteomes" id="UP001500897"/>
    </source>
</evidence>
<sequence length="247" mass="25584">MRLSKTFLVGALAAVLLTSACSSDADSGAGSGSDSALGSASTASSGSPTPTSNAGAALPVAVTGPVADVYLRSGDSGDALKVTPAPDRSAPLVEKVEFALREDLLSKARTPGETTAKCPDGVTQKAGAVSRCVATFEGAEVPYEVKISDSYKEGSMIISYTKTPKKGLLVAKTIQAQLYDQYGPESGYEGAGKLACQEMPVAKAYDFETDTGFTCQYWSEHAAGGKPGYTTLKVRMNSRNADLQTVR</sequence>
<evidence type="ECO:0000256" key="1">
    <source>
        <dbReference type="SAM" id="MobiDB-lite"/>
    </source>
</evidence>
<comment type="caution">
    <text evidence="3">The sequence shown here is derived from an EMBL/GenBank/DDBJ whole genome shotgun (WGS) entry which is preliminary data.</text>
</comment>
<evidence type="ECO:0008006" key="5">
    <source>
        <dbReference type="Google" id="ProtNLM"/>
    </source>
</evidence>
<feature type="region of interest" description="Disordered" evidence="1">
    <location>
        <begin position="27"/>
        <end position="56"/>
    </location>
</feature>
<protein>
    <recommendedName>
        <fullName evidence="5">DUF4333 domain-containing protein</fullName>
    </recommendedName>
</protein>
<evidence type="ECO:0000256" key="2">
    <source>
        <dbReference type="SAM" id="SignalP"/>
    </source>
</evidence>
<keyword evidence="2" id="KW-0732">Signal</keyword>
<feature type="chain" id="PRO_5046373264" description="DUF4333 domain-containing protein" evidence="2">
    <location>
        <begin position="26"/>
        <end position="247"/>
    </location>
</feature>
<organism evidence="3 4">
    <name type="scientific">Kitasatospora saccharophila</name>
    <dbReference type="NCBI Taxonomy" id="407973"/>
    <lineage>
        <taxon>Bacteria</taxon>
        <taxon>Bacillati</taxon>
        <taxon>Actinomycetota</taxon>
        <taxon>Actinomycetes</taxon>
        <taxon>Kitasatosporales</taxon>
        <taxon>Streptomycetaceae</taxon>
        <taxon>Kitasatospora</taxon>
    </lineage>
</organism>
<proteinExistence type="predicted"/>
<dbReference type="PROSITE" id="PS51257">
    <property type="entry name" value="PROKAR_LIPOPROTEIN"/>
    <property type="match status" value="1"/>
</dbReference>
<dbReference type="Proteomes" id="UP001500897">
    <property type="component" value="Unassembled WGS sequence"/>
</dbReference>
<accession>A0ABN2X7M7</accession>
<gene>
    <name evidence="3" type="ORF">GCM10009759_43400</name>
</gene>
<feature type="compositionally biased region" description="Low complexity" evidence="1">
    <location>
        <begin position="27"/>
        <end position="55"/>
    </location>
</feature>